<dbReference type="AlphaFoldDB" id="A0A0A8ZH49"/>
<dbReference type="EMBL" id="GBRH01259799">
    <property type="protein sequence ID" value="JAD38096.1"/>
    <property type="molecule type" value="Transcribed_RNA"/>
</dbReference>
<name>A0A0A8ZH49_ARUDO</name>
<accession>A0A0A8ZH49</accession>
<reference evidence="1" key="1">
    <citation type="submission" date="2014-09" db="EMBL/GenBank/DDBJ databases">
        <authorList>
            <person name="Magalhaes I.L.F."/>
            <person name="Oliveira U."/>
            <person name="Santos F.R."/>
            <person name="Vidigal T.H.D.A."/>
            <person name="Brescovit A.D."/>
            <person name="Santos A.J."/>
        </authorList>
    </citation>
    <scope>NUCLEOTIDE SEQUENCE</scope>
    <source>
        <tissue evidence="1">Shoot tissue taken approximately 20 cm above the soil surface</tissue>
    </source>
</reference>
<protein>
    <submittedName>
        <fullName evidence="1">Uncharacterized protein</fullName>
    </submittedName>
</protein>
<organism evidence="1">
    <name type="scientific">Arundo donax</name>
    <name type="common">Giant reed</name>
    <name type="synonym">Donax arundinaceus</name>
    <dbReference type="NCBI Taxonomy" id="35708"/>
    <lineage>
        <taxon>Eukaryota</taxon>
        <taxon>Viridiplantae</taxon>
        <taxon>Streptophyta</taxon>
        <taxon>Embryophyta</taxon>
        <taxon>Tracheophyta</taxon>
        <taxon>Spermatophyta</taxon>
        <taxon>Magnoliopsida</taxon>
        <taxon>Liliopsida</taxon>
        <taxon>Poales</taxon>
        <taxon>Poaceae</taxon>
        <taxon>PACMAD clade</taxon>
        <taxon>Arundinoideae</taxon>
        <taxon>Arundineae</taxon>
        <taxon>Arundo</taxon>
    </lineage>
</organism>
<reference evidence="1" key="2">
    <citation type="journal article" date="2015" name="Data Brief">
        <title>Shoot transcriptome of the giant reed, Arundo donax.</title>
        <authorList>
            <person name="Barrero R.A."/>
            <person name="Guerrero F.D."/>
            <person name="Moolhuijzen P."/>
            <person name="Goolsby J.A."/>
            <person name="Tidwell J."/>
            <person name="Bellgard S.E."/>
            <person name="Bellgard M.I."/>
        </authorList>
    </citation>
    <scope>NUCLEOTIDE SEQUENCE</scope>
    <source>
        <tissue evidence="1">Shoot tissue taken approximately 20 cm above the soil surface</tissue>
    </source>
</reference>
<sequence>MWRNHHSSCHLLRSSTSRRHCRCRNRCHCILLLGSSIPHGSTLAPSMRVFRGTTTTSIPSRTQRMTCATTTCSSRMRWRTWR</sequence>
<proteinExistence type="predicted"/>
<evidence type="ECO:0000313" key="1">
    <source>
        <dbReference type="EMBL" id="JAD38096.1"/>
    </source>
</evidence>